<sequence length="62" mass="7309">MHYYEVQHRIRHEELRREADLDRLAREAAKGRSAARSAAHEPEGRVSRKKGRSAWSRRRAEA</sequence>
<proteinExistence type="predicted"/>
<comment type="caution">
    <text evidence="2">The sequence shown here is derived from an EMBL/GenBank/DDBJ whole genome shotgun (WGS) entry which is preliminary data.</text>
</comment>
<feature type="region of interest" description="Disordered" evidence="1">
    <location>
        <begin position="26"/>
        <end position="62"/>
    </location>
</feature>
<gene>
    <name evidence="2" type="ORF">GCM10010361_59580</name>
</gene>
<keyword evidence="3" id="KW-1185">Reference proteome</keyword>
<evidence type="ECO:0000256" key="1">
    <source>
        <dbReference type="SAM" id="MobiDB-lite"/>
    </source>
</evidence>
<dbReference type="RefSeq" id="WP_346098420.1">
    <property type="nucleotide sequence ID" value="NZ_BAAABY010000044.1"/>
</dbReference>
<name>A0ABN1B0J7_9ACTN</name>
<accession>A0ABN1B0J7</accession>
<evidence type="ECO:0000313" key="3">
    <source>
        <dbReference type="Proteomes" id="UP001500909"/>
    </source>
</evidence>
<protein>
    <submittedName>
        <fullName evidence="2">Uncharacterized protein</fullName>
    </submittedName>
</protein>
<feature type="compositionally biased region" description="Basic residues" evidence="1">
    <location>
        <begin position="47"/>
        <end position="62"/>
    </location>
</feature>
<reference evidence="2 3" key="1">
    <citation type="journal article" date="2019" name="Int. J. Syst. Evol. Microbiol.">
        <title>The Global Catalogue of Microorganisms (GCM) 10K type strain sequencing project: providing services to taxonomists for standard genome sequencing and annotation.</title>
        <authorList>
            <consortium name="The Broad Institute Genomics Platform"/>
            <consortium name="The Broad Institute Genome Sequencing Center for Infectious Disease"/>
            <person name="Wu L."/>
            <person name="Ma J."/>
        </authorList>
    </citation>
    <scope>NUCLEOTIDE SEQUENCE [LARGE SCALE GENOMIC DNA]</scope>
    <source>
        <strain evidence="2 3">JCM 4805</strain>
    </source>
</reference>
<dbReference type="Proteomes" id="UP001500909">
    <property type="component" value="Unassembled WGS sequence"/>
</dbReference>
<evidence type="ECO:0000313" key="2">
    <source>
        <dbReference type="EMBL" id="GAA0486768.1"/>
    </source>
</evidence>
<dbReference type="EMBL" id="BAAABY010000044">
    <property type="protein sequence ID" value="GAA0486768.1"/>
    <property type="molecule type" value="Genomic_DNA"/>
</dbReference>
<organism evidence="2 3">
    <name type="scientific">Streptomyces olivaceiscleroticus</name>
    <dbReference type="NCBI Taxonomy" id="68245"/>
    <lineage>
        <taxon>Bacteria</taxon>
        <taxon>Bacillati</taxon>
        <taxon>Actinomycetota</taxon>
        <taxon>Actinomycetes</taxon>
        <taxon>Kitasatosporales</taxon>
        <taxon>Streptomycetaceae</taxon>
        <taxon>Streptomyces</taxon>
    </lineage>
</organism>